<sequence length="328" mass="38336">METSYMEAITPSNHNCSDFHPKDDQKAVYRWYDRKYSEAAWDIYSHDWETRIIEWHQAWHAAHQSALQETNPNLNNDRKLESLPMGKFFLAHPIAGFSLWRVLQSCYALDRAVCGDSDEVTSWQEWVPFQYLKADKIDLQWQTELEHFKQQIASSRLNLRKQPWEMRLFNMHRGLEEFEKEFAALKENFRENLSESKFRFWMIERIEAGMGKRIAMITDLLKFKENELEDVQSVNSQEDGINDIEQVPSPVYSRQGTIPPSYSSPLKTNFPPGIIPMIEPFKPASEPQAPVNKPAAKGGVMSSIKKGYQKMKRKVRKSKSSKKSRSPR</sequence>
<dbReference type="EMBL" id="JAFJYH010000029">
    <property type="protein sequence ID" value="KAG4423757.1"/>
    <property type="molecule type" value="Genomic_DNA"/>
</dbReference>
<keyword evidence="3" id="KW-1185">Reference proteome</keyword>
<protein>
    <submittedName>
        <fullName evidence="2">Uncharacterized protein</fullName>
    </submittedName>
</protein>
<evidence type="ECO:0000313" key="2">
    <source>
        <dbReference type="EMBL" id="KAG4423757.1"/>
    </source>
</evidence>
<reference evidence="2" key="1">
    <citation type="submission" date="2021-02" db="EMBL/GenBank/DDBJ databases">
        <title>Genome sequence Cadophora malorum strain M34.</title>
        <authorList>
            <person name="Stefanovic E."/>
            <person name="Vu D."/>
            <person name="Scully C."/>
            <person name="Dijksterhuis J."/>
            <person name="Roader J."/>
            <person name="Houbraken J."/>
        </authorList>
    </citation>
    <scope>NUCLEOTIDE SEQUENCE</scope>
    <source>
        <strain evidence="2">M34</strain>
    </source>
</reference>
<name>A0A8H8BTV8_9HELO</name>
<dbReference type="OrthoDB" id="4733511at2759"/>
<gene>
    <name evidence="2" type="ORF">IFR04_003053</name>
</gene>
<dbReference type="AlphaFoldDB" id="A0A8H8BTV8"/>
<evidence type="ECO:0000313" key="3">
    <source>
        <dbReference type="Proteomes" id="UP000664132"/>
    </source>
</evidence>
<organism evidence="2 3">
    <name type="scientific">Cadophora malorum</name>
    <dbReference type="NCBI Taxonomy" id="108018"/>
    <lineage>
        <taxon>Eukaryota</taxon>
        <taxon>Fungi</taxon>
        <taxon>Dikarya</taxon>
        <taxon>Ascomycota</taxon>
        <taxon>Pezizomycotina</taxon>
        <taxon>Leotiomycetes</taxon>
        <taxon>Helotiales</taxon>
        <taxon>Ploettnerulaceae</taxon>
        <taxon>Cadophora</taxon>
    </lineage>
</organism>
<accession>A0A8H8BTV8</accession>
<feature type="region of interest" description="Disordered" evidence="1">
    <location>
        <begin position="279"/>
        <end position="328"/>
    </location>
</feature>
<evidence type="ECO:0000256" key="1">
    <source>
        <dbReference type="SAM" id="MobiDB-lite"/>
    </source>
</evidence>
<proteinExistence type="predicted"/>
<feature type="compositionally biased region" description="Basic residues" evidence="1">
    <location>
        <begin position="307"/>
        <end position="328"/>
    </location>
</feature>
<comment type="caution">
    <text evidence="2">The sequence shown here is derived from an EMBL/GenBank/DDBJ whole genome shotgun (WGS) entry which is preliminary data.</text>
</comment>
<dbReference type="Proteomes" id="UP000664132">
    <property type="component" value="Unassembled WGS sequence"/>
</dbReference>